<accession>A0A3B0U1Y2</accession>
<protein>
    <recommendedName>
        <fullName evidence="2">3-hydroxyisobutyryl-CoA hydrolase</fullName>
        <ecNumber evidence="2">3.1.2.4</ecNumber>
    </recommendedName>
</protein>
<evidence type="ECO:0000256" key="1">
    <source>
        <dbReference type="ARBA" id="ARBA00001709"/>
    </source>
</evidence>
<dbReference type="PANTHER" id="PTHR43176:SF3">
    <property type="entry name" value="3-HYDROXYISOBUTYRYL-COA HYDROLASE, MITOCHONDRIAL"/>
    <property type="match status" value="1"/>
</dbReference>
<dbReference type="AlphaFoldDB" id="A0A3B0U1Y2"/>
<evidence type="ECO:0000256" key="2">
    <source>
        <dbReference type="ARBA" id="ARBA00011915"/>
    </source>
</evidence>
<name>A0A3B0U1Y2_9ZZZZ</name>
<dbReference type="InterPro" id="IPR032259">
    <property type="entry name" value="HIBYL-CoA-H"/>
</dbReference>
<dbReference type="CDD" id="cd06558">
    <property type="entry name" value="crotonase-like"/>
    <property type="match status" value="1"/>
</dbReference>
<evidence type="ECO:0000259" key="4">
    <source>
        <dbReference type="Pfam" id="PF16113"/>
    </source>
</evidence>
<dbReference type="EC" id="3.1.2.4" evidence="2"/>
<feature type="domain" description="Enoyl-CoA hydratase/isomerase" evidence="4">
    <location>
        <begin position="14"/>
        <end position="344"/>
    </location>
</feature>
<dbReference type="SUPFAM" id="SSF52096">
    <property type="entry name" value="ClpP/crotonase"/>
    <property type="match status" value="1"/>
</dbReference>
<evidence type="ECO:0000313" key="5">
    <source>
        <dbReference type="EMBL" id="VAW22990.1"/>
    </source>
</evidence>
<keyword evidence="3 5" id="KW-0378">Hydrolase</keyword>
<dbReference type="PANTHER" id="PTHR43176">
    <property type="entry name" value="3-HYDROXYISOBUTYRYL-COA HYDROLASE-RELATED"/>
    <property type="match status" value="1"/>
</dbReference>
<dbReference type="InterPro" id="IPR029045">
    <property type="entry name" value="ClpP/crotonase-like_dom_sf"/>
</dbReference>
<dbReference type="NCBIfam" id="NF004127">
    <property type="entry name" value="PRK05617.1"/>
    <property type="match status" value="1"/>
</dbReference>
<reference evidence="5" key="1">
    <citation type="submission" date="2018-06" db="EMBL/GenBank/DDBJ databases">
        <authorList>
            <person name="Zhirakovskaya E."/>
        </authorList>
    </citation>
    <scope>NUCLEOTIDE SEQUENCE</scope>
</reference>
<gene>
    <name evidence="5" type="ORF">MNBD_ALPHA12-335</name>
</gene>
<dbReference type="InterPro" id="IPR045004">
    <property type="entry name" value="ECH_dom"/>
</dbReference>
<dbReference type="Pfam" id="PF16113">
    <property type="entry name" value="ECH_2"/>
    <property type="match status" value="1"/>
</dbReference>
<comment type="catalytic activity">
    <reaction evidence="1">
        <text>3-hydroxy-2-methylpropanoyl-CoA + H2O = 3-hydroxy-2-methylpropanoate + CoA + H(+)</text>
        <dbReference type="Rhea" id="RHEA:20888"/>
        <dbReference type="ChEBI" id="CHEBI:11805"/>
        <dbReference type="ChEBI" id="CHEBI:15377"/>
        <dbReference type="ChEBI" id="CHEBI:15378"/>
        <dbReference type="ChEBI" id="CHEBI:57287"/>
        <dbReference type="ChEBI" id="CHEBI:57340"/>
        <dbReference type="EC" id="3.1.2.4"/>
    </reaction>
</comment>
<sequence length="346" mass="37354">MNEEIDITIKGSAGIITLDRPRAINALSANMIVAIRAALNEWVGDKKVRLVLLRGMGERGFCAGGDVRWTREMFLEGRNKEALGFFALEYEMNRLIATYPKPLVALTHGVVMGGGIGLAGHAKFRITTQDGRFAMPEAAIGFFCDIGSRAILAAAERHHALAFMLSADTVGAADAIRLGLSDIAISKDHYEAVCDNIVVAADSEDVEGALVSLMDDFKVDAGAAQFCDLCDAHKDCFAGTDTEQILASLDRQAKIHQELARLAKMIDGRCPTSHWANLIALDDARANSEIGAVLKGDLALAHYMAPRGDFVEGIRSVLIDKDQQPKWDPDDIGLVDADKIAGIFTK</sequence>
<evidence type="ECO:0000256" key="3">
    <source>
        <dbReference type="ARBA" id="ARBA00022801"/>
    </source>
</evidence>
<proteinExistence type="predicted"/>
<dbReference type="Gene3D" id="3.90.226.10">
    <property type="entry name" value="2-enoyl-CoA Hydratase, Chain A, domain 1"/>
    <property type="match status" value="1"/>
</dbReference>
<organism evidence="5">
    <name type="scientific">hydrothermal vent metagenome</name>
    <dbReference type="NCBI Taxonomy" id="652676"/>
    <lineage>
        <taxon>unclassified sequences</taxon>
        <taxon>metagenomes</taxon>
        <taxon>ecological metagenomes</taxon>
    </lineage>
</organism>
<dbReference type="GO" id="GO:0006574">
    <property type="term" value="P:L-valine catabolic process"/>
    <property type="evidence" value="ECO:0007669"/>
    <property type="project" value="TreeGrafter"/>
</dbReference>
<dbReference type="EMBL" id="UOEO01000220">
    <property type="protein sequence ID" value="VAW22990.1"/>
    <property type="molecule type" value="Genomic_DNA"/>
</dbReference>
<dbReference type="GO" id="GO:0003860">
    <property type="term" value="F:3-hydroxyisobutyryl-CoA hydrolase activity"/>
    <property type="evidence" value="ECO:0007669"/>
    <property type="project" value="UniProtKB-EC"/>
</dbReference>